<dbReference type="Proteomes" id="UP000536746">
    <property type="component" value="Unassembled WGS sequence"/>
</dbReference>
<name>A0ABX2M0N0_9BURK</name>
<proteinExistence type="predicted"/>
<protein>
    <submittedName>
        <fullName evidence="2">Uncharacterized protein</fullName>
    </submittedName>
</protein>
<keyword evidence="1" id="KW-0472">Membrane</keyword>
<organism evidence="2 3">
    <name type="scientific">Herbaspirillum robiniae</name>
    <dbReference type="NCBI Taxonomy" id="2014887"/>
    <lineage>
        <taxon>Bacteria</taxon>
        <taxon>Pseudomonadati</taxon>
        <taxon>Pseudomonadota</taxon>
        <taxon>Betaproteobacteria</taxon>
        <taxon>Burkholderiales</taxon>
        <taxon>Oxalobacteraceae</taxon>
        <taxon>Herbaspirillum</taxon>
    </lineage>
</organism>
<keyword evidence="3" id="KW-1185">Reference proteome</keyword>
<dbReference type="RefSeq" id="WP_175354904.1">
    <property type="nucleotide sequence ID" value="NZ_JABFMT010000037.1"/>
</dbReference>
<sequence length="52" mass="5861">MFSTFLMAYVLFTLVAVGLITVGVYLFAEAKWNKHPMASCTYRRAASFVSSY</sequence>
<evidence type="ECO:0000313" key="3">
    <source>
        <dbReference type="Proteomes" id="UP000536746"/>
    </source>
</evidence>
<keyword evidence="1" id="KW-1133">Transmembrane helix</keyword>
<reference evidence="2 3" key="1">
    <citation type="journal article" date="2020" name="Front. Plant Sci.">
        <title>Isolation of Rhizosphere Bacteria That Improve Quality and Water Stress Tolerance in Greenhouse Ornamentals.</title>
        <authorList>
            <person name="Nordstedt N.P."/>
            <person name="Jones M.L."/>
        </authorList>
    </citation>
    <scope>NUCLEOTIDE SEQUENCE [LARGE SCALE GENOMIC DNA]</scope>
    <source>
        <strain evidence="2 3">C6C2</strain>
    </source>
</reference>
<evidence type="ECO:0000313" key="2">
    <source>
        <dbReference type="EMBL" id="NUU04247.1"/>
    </source>
</evidence>
<keyword evidence="1" id="KW-0812">Transmembrane</keyword>
<feature type="transmembrane region" description="Helical" evidence="1">
    <location>
        <begin position="6"/>
        <end position="28"/>
    </location>
</feature>
<gene>
    <name evidence="2" type="ORF">HNO84_21775</name>
</gene>
<evidence type="ECO:0000256" key="1">
    <source>
        <dbReference type="SAM" id="Phobius"/>
    </source>
</evidence>
<accession>A0ABX2M0N0</accession>
<dbReference type="EMBL" id="JABFMT010000037">
    <property type="protein sequence ID" value="NUU04247.1"/>
    <property type="molecule type" value="Genomic_DNA"/>
</dbReference>
<comment type="caution">
    <text evidence="2">The sequence shown here is derived from an EMBL/GenBank/DDBJ whole genome shotgun (WGS) entry which is preliminary data.</text>
</comment>